<gene>
    <name evidence="5" type="ORF">GCM10023094_25750</name>
</gene>
<name>A0ABP8P4I6_9NOCA</name>
<evidence type="ECO:0000256" key="4">
    <source>
        <dbReference type="RuleBase" id="RU000363"/>
    </source>
</evidence>
<dbReference type="PRINTS" id="PR00080">
    <property type="entry name" value="SDRFAMILY"/>
</dbReference>
<dbReference type="PANTHER" id="PTHR42760">
    <property type="entry name" value="SHORT-CHAIN DEHYDROGENASES/REDUCTASES FAMILY MEMBER"/>
    <property type="match status" value="1"/>
</dbReference>
<dbReference type="PROSITE" id="PS00061">
    <property type="entry name" value="ADH_SHORT"/>
    <property type="match status" value="1"/>
</dbReference>
<evidence type="ECO:0000256" key="3">
    <source>
        <dbReference type="ARBA" id="ARBA00023027"/>
    </source>
</evidence>
<evidence type="ECO:0000256" key="1">
    <source>
        <dbReference type="ARBA" id="ARBA00006484"/>
    </source>
</evidence>
<dbReference type="Gene3D" id="3.40.50.720">
    <property type="entry name" value="NAD(P)-binding Rossmann-like Domain"/>
    <property type="match status" value="1"/>
</dbReference>
<dbReference type="InterPro" id="IPR002347">
    <property type="entry name" value="SDR_fam"/>
</dbReference>
<organism evidence="5 6">
    <name type="scientific">Rhodococcus olei</name>
    <dbReference type="NCBI Taxonomy" id="2161675"/>
    <lineage>
        <taxon>Bacteria</taxon>
        <taxon>Bacillati</taxon>
        <taxon>Actinomycetota</taxon>
        <taxon>Actinomycetes</taxon>
        <taxon>Mycobacteriales</taxon>
        <taxon>Nocardiaceae</taxon>
        <taxon>Rhodococcus</taxon>
    </lineage>
</organism>
<dbReference type="Pfam" id="PF00106">
    <property type="entry name" value="adh_short"/>
    <property type="match status" value="1"/>
</dbReference>
<dbReference type="NCBIfam" id="TIGR03971">
    <property type="entry name" value="SDR_subfam_1"/>
    <property type="match status" value="1"/>
</dbReference>
<evidence type="ECO:0000313" key="6">
    <source>
        <dbReference type="Proteomes" id="UP001501183"/>
    </source>
</evidence>
<evidence type="ECO:0000256" key="2">
    <source>
        <dbReference type="ARBA" id="ARBA00023002"/>
    </source>
</evidence>
<sequence>MGSLDGKIAVVTGAARGQGRAHALALAAEGATVVAADIADQVPTVAYPMSTRADLDETVAAIAAAGGTAIGVVTDVRDSASVQALFDEVDARYGRLDVLVANAGICGFAQVHEISDEAWSDMVETNLAGAFRCIRAAVPLMRRGRFGRIVAISSGAGRGGMRNLAHYAASKWGLIGLVKSVALEVATDGITANVVCPTTVATPMVLNDSTFRVFCPELEHPTLDDARPRFAGITPMRQPWVEPEEITRAVLYFVGATHTSGAVLEVDLGSSANRT</sequence>
<reference evidence="6" key="1">
    <citation type="journal article" date="2019" name="Int. J. Syst. Evol. Microbiol.">
        <title>The Global Catalogue of Microorganisms (GCM) 10K type strain sequencing project: providing services to taxonomists for standard genome sequencing and annotation.</title>
        <authorList>
            <consortium name="The Broad Institute Genomics Platform"/>
            <consortium name="The Broad Institute Genome Sequencing Center for Infectious Disease"/>
            <person name="Wu L."/>
            <person name="Ma J."/>
        </authorList>
    </citation>
    <scope>NUCLEOTIDE SEQUENCE [LARGE SCALE GENOMIC DNA]</scope>
    <source>
        <strain evidence="6">JCM 32206</strain>
    </source>
</reference>
<dbReference type="SUPFAM" id="SSF51735">
    <property type="entry name" value="NAD(P)-binding Rossmann-fold domains"/>
    <property type="match status" value="1"/>
</dbReference>
<dbReference type="PANTHER" id="PTHR42760:SF40">
    <property type="entry name" value="3-OXOACYL-[ACYL-CARRIER-PROTEIN] REDUCTASE, CHLOROPLASTIC"/>
    <property type="match status" value="1"/>
</dbReference>
<dbReference type="EMBL" id="BAABFB010000043">
    <property type="protein sequence ID" value="GAA4479947.1"/>
    <property type="molecule type" value="Genomic_DNA"/>
</dbReference>
<proteinExistence type="inferred from homology"/>
<keyword evidence="3" id="KW-0520">NAD</keyword>
<accession>A0ABP8P4I6</accession>
<dbReference type="CDD" id="cd05233">
    <property type="entry name" value="SDR_c"/>
    <property type="match status" value="1"/>
</dbReference>
<comment type="caution">
    <text evidence="5">The sequence shown here is derived from an EMBL/GenBank/DDBJ whole genome shotgun (WGS) entry which is preliminary data.</text>
</comment>
<evidence type="ECO:0000313" key="5">
    <source>
        <dbReference type="EMBL" id="GAA4479947.1"/>
    </source>
</evidence>
<dbReference type="Proteomes" id="UP001501183">
    <property type="component" value="Unassembled WGS sequence"/>
</dbReference>
<dbReference type="PRINTS" id="PR00081">
    <property type="entry name" value="GDHRDH"/>
</dbReference>
<keyword evidence="6" id="KW-1185">Reference proteome</keyword>
<comment type="similarity">
    <text evidence="1 4">Belongs to the short-chain dehydrogenases/reductases (SDR) family.</text>
</comment>
<dbReference type="InterPro" id="IPR036291">
    <property type="entry name" value="NAD(P)-bd_dom_sf"/>
</dbReference>
<dbReference type="InterPro" id="IPR023985">
    <property type="entry name" value="SDR_subfam_1"/>
</dbReference>
<protein>
    <submittedName>
        <fullName evidence="5">Mycofactocin-coupled SDR family oxidoreductase</fullName>
    </submittedName>
</protein>
<keyword evidence="2" id="KW-0560">Oxidoreductase</keyword>
<dbReference type="RefSeq" id="WP_345345407.1">
    <property type="nucleotide sequence ID" value="NZ_BAABFB010000043.1"/>
</dbReference>
<dbReference type="InterPro" id="IPR020904">
    <property type="entry name" value="Sc_DH/Rdtase_CS"/>
</dbReference>